<sequence length="220" mass="25173">MNFLLLQINDTLFPIGSYTHSFGLESYVQLGKIKNKYDARDYLKAYLHTQMLYTDLLAIKLIRKAHCLEEIFEIESIIAAATSAREVLNAIRKLGLRFIKTINAMKLEQKAFFTAYTQASKNPIYVVAYSVFCVAYGLNYQDSLCHYLYAQSSQALTNCVKLIPLAQSDGQEILASLHKEFDILCQKLECLKKQDLCNNAIANEIKAMQHQYLPTRLYMS</sequence>
<evidence type="ECO:0000256" key="3">
    <source>
        <dbReference type="HAMAP-Rule" id="MF_01385"/>
    </source>
</evidence>
<keyword evidence="1 3" id="KW-0996">Nickel insertion</keyword>
<dbReference type="KEGG" id="had:CDV25_07915"/>
<dbReference type="InterPro" id="IPR002639">
    <property type="entry name" value="UreF"/>
</dbReference>
<comment type="subcellular location">
    <subcellularLocation>
        <location evidence="3">Cytoplasm</location>
    </subcellularLocation>
</comment>
<reference evidence="4 5" key="1">
    <citation type="submission" date="2017-06" db="EMBL/GenBank/DDBJ databases">
        <title>Complete genome of Helicobacter apodemus.</title>
        <authorList>
            <person name="Cho S."/>
        </authorList>
    </citation>
    <scope>NUCLEOTIDE SEQUENCE [LARGE SCALE GENOMIC DNA]</scope>
    <source>
        <strain evidence="5">SNUVETPUB-15-01</strain>
    </source>
</reference>
<dbReference type="PIRSF" id="PIRSF009467">
    <property type="entry name" value="Ureas_acces_UreF"/>
    <property type="match status" value="1"/>
</dbReference>
<dbReference type="PANTHER" id="PTHR33620:SF1">
    <property type="entry name" value="UREASE ACCESSORY PROTEIN F"/>
    <property type="match status" value="1"/>
</dbReference>
<evidence type="ECO:0000256" key="2">
    <source>
        <dbReference type="ARBA" id="ARBA00023186"/>
    </source>
</evidence>
<dbReference type="Pfam" id="PF01730">
    <property type="entry name" value="UreF"/>
    <property type="match status" value="1"/>
</dbReference>
<dbReference type="GO" id="GO:0016151">
    <property type="term" value="F:nickel cation binding"/>
    <property type="evidence" value="ECO:0007669"/>
    <property type="project" value="UniProtKB-UniRule"/>
</dbReference>
<dbReference type="HAMAP" id="MF_01385">
    <property type="entry name" value="UreF"/>
    <property type="match status" value="1"/>
</dbReference>
<accession>A0A2U8FFA3</accession>
<name>A0A2U8FFA3_9HELI</name>
<protein>
    <recommendedName>
        <fullName evidence="3">Urease accessory protein UreF</fullName>
    </recommendedName>
</protein>
<comment type="similarity">
    <text evidence="3">Belongs to the UreF family.</text>
</comment>
<evidence type="ECO:0000313" key="5">
    <source>
        <dbReference type="Proteomes" id="UP000244890"/>
    </source>
</evidence>
<evidence type="ECO:0000313" key="4">
    <source>
        <dbReference type="EMBL" id="AWI34698.1"/>
    </source>
</evidence>
<dbReference type="EMBL" id="CP021886">
    <property type="protein sequence ID" value="AWI34698.1"/>
    <property type="molecule type" value="Genomic_DNA"/>
</dbReference>
<comment type="subunit">
    <text evidence="3">UreH, UreF and UreG form a complex that acts as a GTP-hydrolysis-dependent molecular chaperone, activating the urease apoprotein by helping to assemble the nickel containing metallocenter of UreC. The UreE protein probably delivers the nickel.</text>
</comment>
<dbReference type="AlphaFoldDB" id="A0A2U8FFA3"/>
<gene>
    <name evidence="3" type="primary">ureF</name>
    <name evidence="4" type="ORF">CDV25_07915</name>
</gene>
<evidence type="ECO:0000256" key="1">
    <source>
        <dbReference type="ARBA" id="ARBA00022988"/>
    </source>
</evidence>
<dbReference type="OrthoDB" id="9798772at2"/>
<dbReference type="Proteomes" id="UP000244890">
    <property type="component" value="Chromosome"/>
</dbReference>
<dbReference type="RefSeq" id="WP_108911492.1">
    <property type="nucleotide sequence ID" value="NZ_CP021886.1"/>
</dbReference>
<keyword evidence="3" id="KW-0963">Cytoplasm</keyword>
<dbReference type="PANTHER" id="PTHR33620">
    <property type="entry name" value="UREASE ACCESSORY PROTEIN F"/>
    <property type="match status" value="1"/>
</dbReference>
<dbReference type="InterPro" id="IPR038277">
    <property type="entry name" value="UreF_sf"/>
</dbReference>
<dbReference type="Gene3D" id="1.10.4190.10">
    <property type="entry name" value="Urease accessory protein UreF"/>
    <property type="match status" value="1"/>
</dbReference>
<proteinExistence type="inferred from homology"/>
<organism evidence="4 5">
    <name type="scientific">Helicobacter apodemus</name>
    <dbReference type="NCBI Taxonomy" id="135569"/>
    <lineage>
        <taxon>Bacteria</taxon>
        <taxon>Pseudomonadati</taxon>
        <taxon>Campylobacterota</taxon>
        <taxon>Epsilonproteobacteria</taxon>
        <taxon>Campylobacterales</taxon>
        <taxon>Helicobacteraceae</taxon>
        <taxon>Helicobacter</taxon>
    </lineage>
</organism>
<comment type="function">
    <text evidence="3">Required for maturation of urease via the functional incorporation of the urease nickel metallocenter.</text>
</comment>
<dbReference type="GO" id="GO:0005737">
    <property type="term" value="C:cytoplasm"/>
    <property type="evidence" value="ECO:0007669"/>
    <property type="project" value="UniProtKB-SubCell"/>
</dbReference>
<keyword evidence="2 3" id="KW-0143">Chaperone</keyword>